<reference evidence="2" key="1">
    <citation type="journal article" date="2021" name="PeerJ">
        <title>Extensive microbial diversity within the chicken gut microbiome revealed by metagenomics and culture.</title>
        <authorList>
            <person name="Gilroy R."/>
            <person name="Ravi A."/>
            <person name="Getino M."/>
            <person name="Pursley I."/>
            <person name="Horton D.L."/>
            <person name="Alikhan N.F."/>
            <person name="Baker D."/>
            <person name="Gharbi K."/>
            <person name="Hall N."/>
            <person name="Watson M."/>
            <person name="Adriaenssens E.M."/>
            <person name="Foster-Nyarko E."/>
            <person name="Jarju S."/>
            <person name="Secka A."/>
            <person name="Antonio M."/>
            <person name="Oren A."/>
            <person name="Chaudhuri R.R."/>
            <person name="La Ragione R."/>
            <person name="Hildebrand F."/>
            <person name="Pallen M.J."/>
        </authorList>
    </citation>
    <scope>NUCLEOTIDE SEQUENCE</scope>
    <source>
        <strain evidence="2">ChiSjej5B23-16112</strain>
    </source>
</reference>
<keyword evidence="1" id="KW-1133">Transmembrane helix</keyword>
<accession>A0A921LEM5</accession>
<sequence length="412" mass="45702">MRQKIRDRFRILRDREQDPGQQPGELEHDPTMQELDAQVKDYRKRTRRRMIIAAAAVVLVLVGVFLVINLQTYTSVRIIDVYEAEDAGNSSYREFGDGVLKYSRDGIVLMDRKGEEVWNQSYQMQNPMVSAFGDAAVVADKGGNSMIVVDQEGVKGEIETTLPIEKVAVSSQGIVAAVLHGDGDPQIVCYDAAGNILAELDTTVTGNGYPLDISLSENGQLLLVSYMTVQNGRTVSNIYYYNFGEAGAQAENYEVLTDTYEDVIAPTAFFMDGDTSAVVGNDRVLIYRGQDTPSLQNTIELDKQIKSAFYSPSYIGLVLKNEGEAGYELRLYNKSGSMVMSEKFTGDYSNVKICGMQVIMYGGTQCSVFTRAGVHKFEGEMDEAILEMFPVFGVNKYIVMNANGMEVVRFVK</sequence>
<reference evidence="2" key="2">
    <citation type="submission" date="2021-09" db="EMBL/GenBank/DDBJ databases">
        <authorList>
            <person name="Gilroy R."/>
        </authorList>
    </citation>
    <scope>NUCLEOTIDE SEQUENCE</scope>
    <source>
        <strain evidence="2">ChiSjej5B23-16112</strain>
    </source>
</reference>
<keyword evidence="1" id="KW-0812">Transmembrane</keyword>
<feature type="transmembrane region" description="Helical" evidence="1">
    <location>
        <begin position="50"/>
        <end position="70"/>
    </location>
</feature>
<evidence type="ECO:0000313" key="2">
    <source>
        <dbReference type="EMBL" id="HJF95170.1"/>
    </source>
</evidence>
<comment type="caution">
    <text evidence="2">The sequence shown here is derived from an EMBL/GenBank/DDBJ whole genome shotgun (WGS) entry which is preliminary data.</text>
</comment>
<dbReference type="Gene3D" id="2.130.10.10">
    <property type="entry name" value="YVTN repeat-like/Quinoprotein amine dehydrogenase"/>
    <property type="match status" value="1"/>
</dbReference>
<dbReference type="InterPro" id="IPR011044">
    <property type="entry name" value="Quino_amine_DH_bsu"/>
</dbReference>
<gene>
    <name evidence="2" type="ORF">K8V82_10355</name>
</gene>
<name>A0A921LEM5_9FIRM</name>
<dbReference type="InterPro" id="IPR043765">
    <property type="entry name" value="DUF5711"/>
</dbReference>
<keyword evidence="1" id="KW-0472">Membrane</keyword>
<dbReference type="InterPro" id="IPR015943">
    <property type="entry name" value="WD40/YVTN_repeat-like_dom_sf"/>
</dbReference>
<organism evidence="2 3">
    <name type="scientific">Lachnoclostridium phocaeense</name>
    <dbReference type="NCBI Taxonomy" id="1871021"/>
    <lineage>
        <taxon>Bacteria</taxon>
        <taxon>Bacillati</taxon>
        <taxon>Bacillota</taxon>
        <taxon>Clostridia</taxon>
        <taxon>Lachnospirales</taxon>
        <taxon>Lachnospiraceae</taxon>
    </lineage>
</organism>
<evidence type="ECO:0000256" key="1">
    <source>
        <dbReference type="SAM" id="Phobius"/>
    </source>
</evidence>
<protein>
    <submittedName>
        <fullName evidence="2">DUF5711 family protein</fullName>
    </submittedName>
</protein>
<dbReference type="Proteomes" id="UP000769156">
    <property type="component" value="Unassembled WGS sequence"/>
</dbReference>
<dbReference type="Pfam" id="PF18975">
    <property type="entry name" value="DUF5711"/>
    <property type="match status" value="1"/>
</dbReference>
<dbReference type="EMBL" id="DYVY01000172">
    <property type="protein sequence ID" value="HJF95170.1"/>
    <property type="molecule type" value="Genomic_DNA"/>
</dbReference>
<proteinExistence type="predicted"/>
<evidence type="ECO:0000313" key="3">
    <source>
        <dbReference type="Proteomes" id="UP000769156"/>
    </source>
</evidence>
<dbReference type="SUPFAM" id="SSF50969">
    <property type="entry name" value="YVTN repeat-like/Quinoprotein amine dehydrogenase"/>
    <property type="match status" value="1"/>
</dbReference>
<dbReference type="AlphaFoldDB" id="A0A921LEM5"/>